<organism evidence="2 3">
    <name type="scientific">Polypedilum vanderplanki</name>
    <name type="common">Sleeping chironomid midge</name>
    <dbReference type="NCBI Taxonomy" id="319348"/>
    <lineage>
        <taxon>Eukaryota</taxon>
        <taxon>Metazoa</taxon>
        <taxon>Ecdysozoa</taxon>
        <taxon>Arthropoda</taxon>
        <taxon>Hexapoda</taxon>
        <taxon>Insecta</taxon>
        <taxon>Pterygota</taxon>
        <taxon>Neoptera</taxon>
        <taxon>Endopterygota</taxon>
        <taxon>Diptera</taxon>
        <taxon>Nematocera</taxon>
        <taxon>Chironomoidea</taxon>
        <taxon>Chironomidae</taxon>
        <taxon>Chironominae</taxon>
        <taxon>Polypedilum</taxon>
        <taxon>Polypedilum</taxon>
    </lineage>
</organism>
<accession>A0A9J6BBW7</accession>
<reference evidence="2" key="1">
    <citation type="submission" date="2021-03" db="EMBL/GenBank/DDBJ databases">
        <title>Chromosome level genome of the anhydrobiotic midge Polypedilum vanderplanki.</title>
        <authorList>
            <person name="Yoshida Y."/>
            <person name="Kikawada T."/>
            <person name="Gusev O."/>
        </authorList>
    </citation>
    <scope>NUCLEOTIDE SEQUENCE</scope>
    <source>
        <strain evidence="2">NIAS01</strain>
        <tissue evidence="2">Whole body or cell culture</tissue>
    </source>
</reference>
<protein>
    <submittedName>
        <fullName evidence="2">Uncharacterized protein</fullName>
    </submittedName>
</protein>
<proteinExistence type="predicted"/>
<feature type="transmembrane region" description="Helical" evidence="1">
    <location>
        <begin position="147"/>
        <end position="168"/>
    </location>
</feature>
<feature type="transmembrane region" description="Helical" evidence="1">
    <location>
        <begin position="123"/>
        <end position="141"/>
    </location>
</feature>
<gene>
    <name evidence="2" type="ORF">PVAND_015044</name>
</gene>
<feature type="transmembrane region" description="Helical" evidence="1">
    <location>
        <begin position="85"/>
        <end position="111"/>
    </location>
</feature>
<keyword evidence="1" id="KW-0472">Membrane</keyword>
<dbReference type="OrthoDB" id="10578664at2759"/>
<dbReference type="Proteomes" id="UP001107558">
    <property type="component" value="Chromosome 4"/>
</dbReference>
<name>A0A9J6BBW7_POLVA</name>
<dbReference type="EMBL" id="JADBJN010000004">
    <property type="protein sequence ID" value="KAG5667043.1"/>
    <property type="molecule type" value="Genomic_DNA"/>
</dbReference>
<feature type="transmembrane region" description="Helical" evidence="1">
    <location>
        <begin position="12"/>
        <end position="39"/>
    </location>
</feature>
<evidence type="ECO:0000256" key="1">
    <source>
        <dbReference type="SAM" id="Phobius"/>
    </source>
</evidence>
<keyword evidence="1" id="KW-1133">Transmembrane helix</keyword>
<sequence length="218" mass="24805">MKFPTVNRFLLFFDLTTGGLILGYIGAITNAAFLLILLFDLVTDIQKFKNDVLQFAVGVEKLSPVEIIADELVTPEPIENYTLPLWVFVIMAVILVAILILCCFVSLWFIQGIKERDSKKVRYFLYIMAFGTFSSFIKGAFALSFSWILIAMANVYFFVCVYSLLQILEDEGNQTKEQIKQRSLKGYTQCNGIEMYGDDTNYCENANSGYQTSEFNEP</sequence>
<evidence type="ECO:0000313" key="2">
    <source>
        <dbReference type="EMBL" id="KAG5667043.1"/>
    </source>
</evidence>
<comment type="caution">
    <text evidence="2">The sequence shown here is derived from an EMBL/GenBank/DDBJ whole genome shotgun (WGS) entry which is preliminary data.</text>
</comment>
<dbReference type="AlphaFoldDB" id="A0A9J6BBW7"/>
<evidence type="ECO:0000313" key="3">
    <source>
        <dbReference type="Proteomes" id="UP001107558"/>
    </source>
</evidence>
<keyword evidence="3" id="KW-1185">Reference proteome</keyword>
<keyword evidence="1" id="KW-0812">Transmembrane</keyword>